<dbReference type="GO" id="GO:0005886">
    <property type="term" value="C:plasma membrane"/>
    <property type="evidence" value="ECO:0007669"/>
    <property type="project" value="UniProtKB-SubCell"/>
</dbReference>
<feature type="transmembrane region" description="Helical" evidence="10">
    <location>
        <begin position="35"/>
        <end position="53"/>
    </location>
</feature>
<keyword evidence="10" id="KW-0812">Transmembrane</keyword>
<dbReference type="EC" id="2.7.13.3" evidence="3"/>
<feature type="domain" description="Response regulatory" evidence="12">
    <location>
        <begin position="746"/>
        <end position="862"/>
    </location>
</feature>
<dbReference type="InterPro" id="IPR001789">
    <property type="entry name" value="Sig_transdc_resp-reg_receiver"/>
</dbReference>
<dbReference type="Pfam" id="PF00072">
    <property type="entry name" value="Response_reg"/>
    <property type="match status" value="2"/>
</dbReference>
<evidence type="ECO:0000256" key="6">
    <source>
        <dbReference type="ARBA" id="ARBA00022777"/>
    </source>
</evidence>
<feature type="transmembrane region" description="Helical" evidence="10">
    <location>
        <begin position="113"/>
        <end position="136"/>
    </location>
</feature>
<evidence type="ECO:0000256" key="3">
    <source>
        <dbReference type="ARBA" id="ARBA00012438"/>
    </source>
</evidence>
<feature type="compositionally biased region" description="Low complexity" evidence="9">
    <location>
        <begin position="880"/>
        <end position="893"/>
    </location>
</feature>
<dbReference type="GO" id="GO:0009927">
    <property type="term" value="F:histidine phosphotransfer kinase activity"/>
    <property type="evidence" value="ECO:0007669"/>
    <property type="project" value="TreeGrafter"/>
</dbReference>
<dbReference type="SUPFAM" id="SSF55874">
    <property type="entry name" value="ATPase domain of HSP90 chaperone/DNA topoisomerase II/histidine kinase"/>
    <property type="match status" value="1"/>
</dbReference>
<dbReference type="InterPro" id="IPR003661">
    <property type="entry name" value="HisK_dim/P_dom"/>
</dbReference>
<evidence type="ECO:0000313" key="14">
    <source>
        <dbReference type="Proteomes" id="UP000662200"/>
    </source>
</evidence>
<reference evidence="13" key="1">
    <citation type="journal article" date="2014" name="Int. J. Syst. Evol. Microbiol.">
        <title>Complete genome sequence of Corynebacterium casei LMG S-19264T (=DSM 44701T), isolated from a smear-ripened cheese.</title>
        <authorList>
            <consortium name="US DOE Joint Genome Institute (JGI-PGF)"/>
            <person name="Walter F."/>
            <person name="Albersmeier A."/>
            <person name="Kalinowski J."/>
            <person name="Ruckert C."/>
        </authorList>
    </citation>
    <scope>NUCLEOTIDE SEQUENCE</scope>
    <source>
        <strain evidence="13">JCM 3091</strain>
    </source>
</reference>
<dbReference type="PROSITE" id="PS50109">
    <property type="entry name" value="HIS_KIN"/>
    <property type="match status" value="1"/>
</dbReference>
<organism evidence="13 14">
    <name type="scientific">Pilimelia terevasa</name>
    <dbReference type="NCBI Taxonomy" id="53372"/>
    <lineage>
        <taxon>Bacteria</taxon>
        <taxon>Bacillati</taxon>
        <taxon>Actinomycetota</taxon>
        <taxon>Actinomycetes</taxon>
        <taxon>Micromonosporales</taxon>
        <taxon>Micromonosporaceae</taxon>
        <taxon>Pilimelia</taxon>
    </lineage>
</organism>
<proteinExistence type="predicted"/>
<dbReference type="CDD" id="cd17574">
    <property type="entry name" value="REC_OmpR"/>
    <property type="match status" value="1"/>
</dbReference>
<dbReference type="InterPro" id="IPR011006">
    <property type="entry name" value="CheY-like_superfamily"/>
</dbReference>
<dbReference type="PANTHER" id="PTHR43047:SF72">
    <property type="entry name" value="OSMOSENSING HISTIDINE PROTEIN KINASE SLN1"/>
    <property type="match status" value="1"/>
</dbReference>
<feature type="domain" description="Response regulatory" evidence="12">
    <location>
        <begin position="622"/>
        <end position="735"/>
    </location>
</feature>
<evidence type="ECO:0000259" key="11">
    <source>
        <dbReference type="PROSITE" id="PS50109"/>
    </source>
</evidence>
<feature type="compositionally biased region" description="Basic and acidic residues" evidence="9">
    <location>
        <begin position="865"/>
        <end position="879"/>
    </location>
</feature>
<evidence type="ECO:0000256" key="5">
    <source>
        <dbReference type="ARBA" id="ARBA00022679"/>
    </source>
</evidence>
<comment type="catalytic activity">
    <reaction evidence="1">
        <text>ATP + protein L-histidine = ADP + protein N-phospho-L-histidine.</text>
        <dbReference type="EC" id="2.7.13.3"/>
    </reaction>
</comment>
<dbReference type="CDD" id="cd16922">
    <property type="entry name" value="HATPase_EvgS-ArcB-TorS-like"/>
    <property type="match status" value="1"/>
</dbReference>
<dbReference type="GO" id="GO:0000155">
    <property type="term" value="F:phosphorelay sensor kinase activity"/>
    <property type="evidence" value="ECO:0007669"/>
    <property type="project" value="InterPro"/>
</dbReference>
<dbReference type="Proteomes" id="UP000662200">
    <property type="component" value="Unassembled WGS sequence"/>
</dbReference>
<dbReference type="PRINTS" id="PR00344">
    <property type="entry name" value="BCTRLSENSOR"/>
</dbReference>
<name>A0A8J3BPT1_9ACTN</name>
<keyword evidence="7" id="KW-0902">Two-component regulatory system</keyword>
<feature type="modified residue" description="4-aspartylphosphate" evidence="8">
    <location>
        <position position="795"/>
    </location>
</feature>
<dbReference type="PROSITE" id="PS50110">
    <property type="entry name" value="RESPONSE_REGULATORY"/>
    <property type="match status" value="2"/>
</dbReference>
<feature type="transmembrane region" description="Helical" evidence="10">
    <location>
        <begin position="148"/>
        <end position="168"/>
    </location>
</feature>
<dbReference type="Pfam" id="PF02518">
    <property type="entry name" value="HATPase_c"/>
    <property type="match status" value="1"/>
</dbReference>
<accession>A0A8J3BPT1</accession>
<dbReference type="InterPro" id="IPR005467">
    <property type="entry name" value="His_kinase_dom"/>
</dbReference>
<dbReference type="FunFam" id="3.30.565.10:FF:000006">
    <property type="entry name" value="Sensor histidine kinase WalK"/>
    <property type="match status" value="1"/>
</dbReference>
<evidence type="ECO:0000256" key="2">
    <source>
        <dbReference type="ARBA" id="ARBA00004236"/>
    </source>
</evidence>
<keyword evidence="6" id="KW-0418">Kinase</keyword>
<dbReference type="InterPro" id="IPR036097">
    <property type="entry name" value="HisK_dim/P_sf"/>
</dbReference>
<evidence type="ECO:0000256" key="8">
    <source>
        <dbReference type="PROSITE-ProRule" id="PRU00169"/>
    </source>
</evidence>
<dbReference type="RefSeq" id="WP_189112936.1">
    <property type="nucleotide sequence ID" value="NZ_BMQC01000002.1"/>
</dbReference>
<feature type="transmembrane region" description="Helical" evidence="10">
    <location>
        <begin position="59"/>
        <end position="81"/>
    </location>
</feature>
<dbReference type="InterPro" id="IPR003594">
    <property type="entry name" value="HATPase_dom"/>
</dbReference>
<comment type="subcellular location">
    <subcellularLocation>
        <location evidence="2">Cell membrane</location>
    </subcellularLocation>
</comment>
<dbReference type="InterPro" id="IPR004358">
    <property type="entry name" value="Sig_transdc_His_kin-like_C"/>
</dbReference>
<evidence type="ECO:0000256" key="9">
    <source>
        <dbReference type="SAM" id="MobiDB-lite"/>
    </source>
</evidence>
<comment type="caution">
    <text evidence="13">The sequence shown here is derived from an EMBL/GenBank/DDBJ whole genome shotgun (WGS) entry which is preliminary data.</text>
</comment>
<keyword evidence="10" id="KW-1133">Transmembrane helix</keyword>
<dbReference type="Gene3D" id="3.30.565.10">
    <property type="entry name" value="Histidine kinase-like ATPase, C-terminal domain"/>
    <property type="match status" value="1"/>
</dbReference>
<dbReference type="Gene3D" id="1.10.287.130">
    <property type="match status" value="1"/>
</dbReference>
<evidence type="ECO:0000313" key="13">
    <source>
        <dbReference type="EMBL" id="GGK19114.1"/>
    </source>
</evidence>
<evidence type="ECO:0000259" key="12">
    <source>
        <dbReference type="PROSITE" id="PS50110"/>
    </source>
</evidence>
<dbReference type="InterPro" id="IPR036890">
    <property type="entry name" value="HATPase_C_sf"/>
</dbReference>
<keyword evidence="14" id="KW-1185">Reference proteome</keyword>
<keyword evidence="4 8" id="KW-0597">Phosphoprotein</keyword>
<evidence type="ECO:0000256" key="7">
    <source>
        <dbReference type="ARBA" id="ARBA00023012"/>
    </source>
</evidence>
<dbReference type="Gene3D" id="3.40.50.2300">
    <property type="match status" value="2"/>
</dbReference>
<evidence type="ECO:0000256" key="10">
    <source>
        <dbReference type="SAM" id="Phobius"/>
    </source>
</evidence>
<sequence length="893" mass="94981">MLLVLIVEVLFLAVFLRALVGYVRHRDALQRQVMLVFAAVTCLFVLGLFRFLGVTAPGWVQTGVTLMLLGQPFFTLGLAALIRPVARWVRAVTLAGWALTAAGLLLYPVRPPWFVWLLVGMFAAGELVAAGYFLAAARGRAGSSRRRLVLAGLSTIAFAVTLLAAAGGPTGGRVSRVIALASAAGYAMTFAPPGWLRRRWSRASAHELTLSLLDRTPHTTAADTWQRYVDTVARLSASQAVLVVLPETRGGMVVGAQRGLPAEPAGRAPRLSEEARASLLAAAAQPQRRLTSSATRDLAREVGLRESAAHGVVAAVPLPDGRTGVLIVLDAYETLFGEDDMQLFGELGGAAAVLAERQALTDRLADALAAADAASEAKTKFVASMSHELRTPLNAIIGFSDLMRDEPAVDTGRVIPAEWIEYVHTSGQHLLALINDVLDLAKIEAGKVELRPVLLDSGQVVDEVVASLHSLGAAKHLDIMTAVPPLPLRADVTRLRQILTNLLSNAIKFTPEGGSIFVAGRRIGADIAITVSDTGPGISAADQARIFDEFQQVGDPTMHKSGSGLGLALTRRLVEAHHGRIDVASVPGHGARFTVWLPSTRTDIVAARAADQPGQAEVEHGGILVVEDDRAAADLLATHLRRVGYAVGVAGNGEAGLAMAAQQRPELILLDVVLPGIDGWEVMRRLKADARLRHIPVAIISVVEDHTVALALGAVDYFTKPLNYDLLLAWLIRHGMVPPLAAEETNLLVIDDDPAVRTLAQRRLARPGLRVVTAENGVEGLRLARQHAFDLIICDLLMPDLDGFSVIAALHGDARTSGTPVLVLTSQDLSEADKARLSGKILGVAAKGADPVDAVQNWLHHLEDLTDPQGRDRSGREDAAAQSVSKAAVVRSA</sequence>
<dbReference type="CDD" id="cd00082">
    <property type="entry name" value="HisKA"/>
    <property type="match status" value="1"/>
</dbReference>
<feature type="modified residue" description="4-aspartylphosphate" evidence="8">
    <location>
        <position position="671"/>
    </location>
</feature>
<dbReference type="SMART" id="SM00388">
    <property type="entry name" value="HisKA"/>
    <property type="match status" value="1"/>
</dbReference>
<feature type="domain" description="Histidine kinase" evidence="11">
    <location>
        <begin position="384"/>
        <end position="601"/>
    </location>
</feature>
<dbReference type="Pfam" id="PF00512">
    <property type="entry name" value="HisKA"/>
    <property type="match status" value="1"/>
</dbReference>
<keyword evidence="10" id="KW-0472">Membrane</keyword>
<dbReference type="SMART" id="SM00448">
    <property type="entry name" value="REC"/>
    <property type="match status" value="2"/>
</dbReference>
<dbReference type="SMART" id="SM00387">
    <property type="entry name" value="HATPase_c"/>
    <property type="match status" value="1"/>
</dbReference>
<evidence type="ECO:0000256" key="4">
    <source>
        <dbReference type="ARBA" id="ARBA00022553"/>
    </source>
</evidence>
<keyword evidence="5" id="KW-0808">Transferase</keyword>
<dbReference type="SUPFAM" id="SSF52172">
    <property type="entry name" value="CheY-like"/>
    <property type="match status" value="2"/>
</dbReference>
<gene>
    <name evidence="13" type="ORF">GCM10010124_09650</name>
</gene>
<evidence type="ECO:0000256" key="1">
    <source>
        <dbReference type="ARBA" id="ARBA00000085"/>
    </source>
</evidence>
<protein>
    <recommendedName>
        <fullName evidence="3">histidine kinase</fullName>
        <ecNumber evidence="3">2.7.13.3</ecNumber>
    </recommendedName>
</protein>
<dbReference type="SUPFAM" id="SSF47384">
    <property type="entry name" value="Homodimeric domain of signal transducing histidine kinase"/>
    <property type="match status" value="1"/>
</dbReference>
<reference evidence="13" key="2">
    <citation type="submission" date="2020-09" db="EMBL/GenBank/DDBJ databases">
        <authorList>
            <person name="Sun Q."/>
            <person name="Ohkuma M."/>
        </authorList>
    </citation>
    <scope>NUCLEOTIDE SEQUENCE</scope>
    <source>
        <strain evidence="13">JCM 3091</strain>
    </source>
</reference>
<dbReference type="PANTHER" id="PTHR43047">
    <property type="entry name" value="TWO-COMPONENT HISTIDINE PROTEIN KINASE"/>
    <property type="match status" value="1"/>
</dbReference>
<dbReference type="AlphaFoldDB" id="A0A8J3BPT1"/>
<feature type="transmembrane region" description="Helical" evidence="10">
    <location>
        <begin position="6"/>
        <end position="23"/>
    </location>
</feature>
<feature type="transmembrane region" description="Helical" evidence="10">
    <location>
        <begin position="88"/>
        <end position="107"/>
    </location>
</feature>
<feature type="region of interest" description="Disordered" evidence="9">
    <location>
        <begin position="865"/>
        <end position="893"/>
    </location>
</feature>
<dbReference type="EMBL" id="BMQC01000002">
    <property type="protein sequence ID" value="GGK19114.1"/>
    <property type="molecule type" value="Genomic_DNA"/>
</dbReference>